<feature type="signal peptide" evidence="1">
    <location>
        <begin position="1"/>
        <end position="22"/>
    </location>
</feature>
<dbReference type="SUPFAM" id="SSF53850">
    <property type="entry name" value="Periplasmic binding protein-like II"/>
    <property type="match status" value="1"/>
</dbReference>
<evidence type="ECO:0000256" key="1">
    <source>
        <dbReference type="SAM" id="SignalP"/>
    </source>
</evidence>
<dbReference type="EMBL" id="RPOK01000001">
    <property type="protein sequence ID" value="RPJ68633.1"/>
    <property type="molecule type" value="Genomic_DNA"/>
</dbReference>
<dbReference type="RefSeq" id="WP_124026634.1">
    <property type="nucleotide sequence ID" value="NZ_JBHRSN010000005.1"/>
</dbReference>
<keyword evidence="3" id="KW-1185">Reference proteome</keyword>
<gene>
    <name evidence="2" type="ORF">DRW07_04320</name>
</gene>
<proteinExistence type="predicted"/>
<evidence type="ECO:0008006" key="4">
    <source>
        <dbReference type="Google" id="ProtNLM"/>
    </source>
</evidence>
<reference evidence="2 3" key="1">
    <citation type="submission" date="2018-11" db="EMBL/GenBank/DDBJ databases">
        <authorList>
            <person name="Ye M.-Q."/>
            <person name="Du Z.-J."/>
        </authorList>
    </citation>
    <scope>NUCLEOTIDE SEQUENCE [LARGE SCALE GENOMIC DNA]</scope>
    <source>
        <strain evidence="2 3">U0105</strain>
    </source>
</reference>
<dbReference type="Proteomes" id="UP000275281">
    <property type="component" value="Unassembled WGS sequence"/>
</dbReference>
<comment type="caution">
    <text evidence="2">The sequence shown here is derived from an EMBL/GenBank/DDBJ whole genome shotgun (WGS) entry which is preliminary data.</text>
</comment>
<dbReference type="AlphaFoldDB" id="A0A3N5Y5V2"/>
<accession>A0A3N5Y5V2</accession>
<evidence type="ECO:0000313" key="3">
    <source>
        <dbReference type="Proteomes" id="UP000275281"/>
    </source>
</evidence>
<feature type="chain" id="PRO_5018161395" description="Solute-binding protein family 3/N-terminal domain-containing protein" evidence="1">
    <location>
        <begin position="23"/>
        <end position="225"/>
    </location>
</feature>
<dbReference type="OrthoDB" id="6120576at2"/>
<name>A0A3N5Y5V2_9ALTE</name>
<keyword evidence="1" id="KW-0732">Signal</keyword>
<organism evidence="2 3">
    <name type="scientific">Alteromonas sediminis</name>
    <dbReference type="NCBI Taxonomy" id="2259342"/>
    <lineage>
        <taxon>Bacteria</taxon>
        <taxon>Pseudomonadati</taxon>
        <taxon>Pseudomonadota</taxon>
        <taxon>Gammaproteobacteria</taxon>
        <taxon>Alteromonadales</taxon>
        <taxon>Alteromonadaceae</taxon>
        <taxon>Alteromonas/Salinimonas group</taxon>
        <taxon>Alteromonas</taxon>
    </lineage>
</organism>
<evidence type="ECO:0000313" key="2">
    <source>
        <dbReference type="EMBL" id="RPJ68633.1"/>
    </source>
</evidence>
<protein>
    <recommendedName>
        <fullName evidence="4">Solute-binding protein family 3/N-terminal domain-containing protein</fullName>
    </recommendedName>
</protein>
<sequence>MRWYNTLIVSIVSAIFSLQSYAANPTASVLAVEYPPFTTNSEINEGIAFAVLRDRTRQSSINWVAEFVPPARAHKRIQQGDWCASFYPAFGDNKYTSLALTSDPIKIGLIRKTQRIPFSWADLEAFSGNSIALLRSGQDSVFVKQFEDAGMQVIFVENIDAAAKMVLLDRADFAMMDNVTYANLDKDIATQLQFSKNILISTPITLFVHVSCYRVLKQAFPQLGR</sequence>